<gene>
    <name evidence="1" type="ORF">RN001_001797</name>
</gene>
<proteinExistence type="predicted"/>
<keyword evidence="2" id="KW-1185">Reference proteome</keyword>
<dbReference type="EMBL" id="JARPUR010000001">
    <property type="protein sequence ID" value="KAK4885526.1"/>
    <property type="molecule type" value="Genomic_DNA"/>
</dbReference>
<dbReference type="AlphaFoldDB" id="A0AAN7SCX2"/>
<accession>A0AAN7SCX2</accession>
<dbReference type="Proteomes" id="UP001353858">
    <property type="component" value="Unassembled WGS sequence"/>
</dbReference>
<sequence>MQMIFNASLSRKPEIEMDQREAGRIKKDESLGCFDGGGRIPELLEFVSTLPEGIIEVALERKLPKVNHIITFKTGLINKNTGG</sequence>
<protein>
    <submittedName>
        <fullName evidence="1">Uncharacterized protein</fullName>
    </submittedName>
</protein>
<name>A0AAN7SCX2_9COLE</name>
<evidence type="ECO:0000313" key="2">
    <source>
        <dbReference type="Proteomes" id="UP001353858"/>
    </source>
</evidence>
<organism evidence="1 2">
    <name type="scientific">Aquatica leii</name>
    <dbReference type="NCBI Taxonomy" id="1421715"/>
    <lineage>
        <taxon>Eukaryota</taxon>
        <taxon>Metazoa</taxon>
        <taxon>Ecdysozoa</taxon>
        <taxon>Arthropoda</taxon>
        <taxon>Hexapoda</taxon>
        <taxon>Insecta</taxon>
        <taxon>Pterygota</taxon>
        <taxon>Neoptera</taxon>
        <taxon>Endopterygota</taxon>
        <taxon>Coleoptera</taxon>
        <taxon>Polyphaga</taxon>
        <taxon>Elateriformia</taxon>
        <taxon>Elateroidea</taxon>
        <taxon>Lampyridae</taxon>
        <taxon>Luciolinae</taxon>
        <taxon>Aquatica</taxon>
    </lineage>
</organism>
<evidence type="ECO:0000313" key="1">
    <source>
        <dbReference type="EMBL" id="KAK4885526.1"/>
    </source>
</evidence>
<reference evidence="2" key="1">
    <citation type="submission" date="2023-01" db="EMBL/GenBank/DDBJ databases">
        <title>Key to firefly adult light organ development and bioluminescence: homeobox transcription factors regulate luciferase expression and transportation to peroxisome.</title>
        <authorList>
            <person name="Fu X."/>
        </authorList>
    </citation>
    <scope>NUCLEOTIDE SEQUENCE [LARGE SCALE GENOMIC DNA]</scope>
</reference>
<comment type="caution">
    <text evidence="1">The sequence shown here is derived from an EMBL/GenBank/DDBJ whole genome shotgun (WGS) entry which is preliminary data.</text>
</comment>